<evidence type="ECO:0000256" key="1">
    <source>
        <dbReference type="SAM" id="MobiDB-lite"/>
    </source>
</evidence>
<dbReference type="AlphaFoldDB" id="A0A380E0J4"/>
<protein>
    <submittedName>
        <fullName evidence="2">Nitrogen regulation protein NIFR3</fullName>
    </submittedName>
</protein>
<dbReference type="Proteomes" id="UP000254502">
    <property type="component" value="Unassembled WGS sequence"/>
</dbReference>
<gene>
    <name evidence="2" type="ORF">NCTC5664_02881</name>
</gene>
<name>A0A380E0J4_STAAU</name>
<organism evidence="2 3">
    <name type="scientific">Staphylococcus aureus</name>
    <dbReference type="NCBI Taxonomy" id="1280"/>
    <lineage>
        <taxon>Bacteria</taxon>
        <taxon>Bacillati</taxon>
        <taxon>Bacillota</taxon>
        <taxon>Bacilli</taxon>
        <taxon>Bacillales</taxon>
        <taxon>Staphylococcaceae</taxon>
        <taxon>Staphylococcus</taxon>
    </lineage>
</organism>
<reference evidence="2 3" key="1">
    <citation type="submission" date="2018-06" db="EMBL/GenBank/DDBJ databases">
        <authorList>
            <consortium name="Pathogen Informatics"/>
            <person name="Doyle S."/>
        </authorList>
    </citation>
    <scope>NUCLEOTIDE SEQUENCE [LARGE SCALE GENOMIC DNA]</scope>
    <source>
        <strain evidence="2 3">NCTC5664</strain>
    </source>
</reference>
<evidence type="ECO:0000313" key="2">
    <source>
        <dbReference type="EMBL" id="SUK87726.1"/>
    </source>
</evidence>
<accession>A0A380E0J4</accession>
<evidence type="ECO:0000313" key="3">
    <source>
        <dbReference type="Proteomes" id="UP000254502"/>
    </source>
</evidence>
<dbReference type="EMBL" id="UHAQ01000003">
    <property type="protein sequence ID" value="SUK87726.1"/>
    <property type="molecule type" value="Genomic_DNA"/>
</dbReference>
<sequence>MQVGVWAPTQRISKRNSTGNASWGEGPNTEADEKSAYNNVQVGGGTTKKF</sequence>
<proteinExistence type="predicted"/>
<feature type="region of interest" description="Disordered" evidence="1">
    <location>
        <begin position="1"/>
        <end position="50"/>
    </location>
</feature>